<evidence type="ECO:0000313" key="3">
    <source>
        <dbReference type="Proteomes" id="UP000269097"/>
    </source>
</evidence>
<keyword evidence="1" id="KW-1133">Transmembrane helix</keyword>
<dbReference type="Pfam" id="PF10027">
    <property type="entry name" value="DUF2269"/>
    <property type="match status" value="1"/>
</dbReference>
<reference evidence="2 3" key="1">
    <citation type="submission" date="2018-10" db="EMBL/GenBank/DDBJ databases">
        <title>Genome Sequence of Cohnella sp.</title>
        <authorList>
            <person name="Srinivasan S."/>
            <person name="Kim M.K."/>
        </authorList>
    </citation>
    <scope>NUCLEOTIDE SEQUENCE [LARGE SCALE GENOMIC DNA]</scope>
    <source>
        <strain evidence="2 3">18JY8-7</strain>
    </source>
</reference>
<feature type="transmembrane region" description="Helical" evidence="1">
    <location>
        <begin position="130"/>
        <end position="150"/>
    </location>
</feature>
<accession>A0A3G3K2J1</accession>
<keyword evidence="3" id="KW-1185">Reference proteome</keyword>
<organism evidence="2 3">
    <name type="scientific">Cohnella candidum</name>
    <dbReference type="NCBI Taxonomy" id="2674991"/>
    <lineage>
        <taxon>Bacteria</taxon>
        <taxon>Bacillati</taxon>
        <taxon>Bacillota</taxon>
        <taxon>Bacilli</taxon>
        <taxon>Bacillales</taxon>
        <taxon>Paenibacillaceae</taxon>
        <taxon>Cohnella</taxon>
    </lineage>
</organism>
<dbReference type="InterPro" id="IPR018729">
    <property type="entry name" value="DUF2269_transmembrane"/>
</dbReference>
<evidence type="ECO:0000313" key="2">
    <source>
        <dbReference type="EMBL" id="AYQ74744.1"/>
    </source>
</evidence>
<evidence type="ECO:0000256" key="1">
    <source>
        <dbReference type="SAM" id="Phobius"/>
    </source>
</evidence>
<protein>
    <submittedName>
        <fullName evidence="2">DUF2269 family protein</fullName>
    </submittedName>
</protein>
<feature type="transmembrane region" description="Helical" evidence="1">
    <location>
        <begin position="75"/>
        <end position="98"/>
    </location>
</feature>
<name>A0A3G3K2J1_9BACL</name>
<proteinExistence type="predicted"/>
<dbReference type="EMBL" id="CP033433">
    <property type="protein sequence ID" value="AYQ74744.1"/>
    <property type="molecule type" value="Genomic_DNA"/>
</dbReference>
<gene>
    <name evidence="2" type="ORF">EAV92_20630</name>
</gene>
<dbReference type="KEGG" id="coh:EAV92_20630"/>
<dbReference type="Proteomes" id="UP000269097">
    <property type="component" value="Chromosome"/>
</dbReference>
<keyword evidence="1" id="KW-0472">Membrane</keyword>
<dbReference type="AlphaFoldDB" id="A0A3G3K2J1"/>
<feature type="transmembrane region" description="Helical" evidence="1">
    <location>
        <begin position="49"/>
        <end position="69"/>
    </location>
</feature>
<keyword evidence="1" id="KW-0812">Transmembrane</keyword>
<feature type="transmembrane region" description="Helical" evidence="1">
    <location>
        <begin position="6"/>
        <end position="29"/>
    </location>
</feature>
<sequence>MNGLFGWLLVIHVLAAFAVIGPALVVPVIRRSARTAGQLRYAFDVSAKLAFLPKIGGVVLIATGVWLMIESGIGFTQMWLNLSILLSLLLIVLIDAMIEPRVKKIMRMMSENKQQGDEIPREFTQEMRTIVPFDSVAQAMMIAIIVLMVLKPF</sequence>
<dbReference type="RefSeq" id="WP_123042824.1">
    <property type="nucleotide sequence ID" value="NZ_CP033433.1"/>
</dbReference>